<organism evidence="1">
    <name type="scientific">marine sediment metagenome</name>
    <dbReference type="NCBI Taxonomy" id="412755"/>
    <lineage>
        <taxon>unclassified sequences</taxon>
        <taxon>metagenomes</taxon>
        <taxon>ecological metagenomes</taxon>
    </lineage>
</organism>
<name>X1MCD7_9ZZZZ</name>
<gene>
    <name evidence="1" type="ORF">S06H3_34360</name>
</gene>
<dbReference type="EMBL" id="BARV01020617">
    <property type="protein sequence ID" value="GAI29327.1"/>
    <property type="molecule type" value="Genomic_DNA"/>
</dbReference>
<evidence type="ECO:0000313" key="1">
    <source>
        <dbReference type="EMBL" id="GAI29327.1"/>
    </source>
</evidence>
<reference evidence="1" key="1">
    <citation type="journal article" date="2014" name="Front. Microbiol.">
        <title>High frequency of phylogenetically diverse reductive dehalogenase-homologous genes in deep subseafloor sedimentary metagenomes.</title>
        <authorList>
            <person name="Kawai M."/>
            <person name="Futagami T."/>
            <person name="Toyoda A."/>
            <person name="Takaki Y."/>
            <person name="Nishi S."/>
            <person name="Hori S."/>
            <person name="Arai W."/>
            <person name="Tsubouchi T."/>
            <person name="Morono Y."/>
            <person name="Uchiyama I."/>
            <person name="Ito T."/>
            <person name="Fujiyama A."/>
            <person name="Inagaki F."/>
            <person name="Takami H."/>
        </authorList>
    </citation>
    <scope>NUCLEOTIDE SEQUENCE</scope>
    <source>
        <strain evidence="1">Expedition CK06-06</strain>
    </source>
</reference>
<protein>
    <submittedName>
        <fullName evidence="1">Uncharacterized protein</fullName>
    </submittedName>
</protein>
<feature type="non-terminal residue" evidence="1">
    <location>
        <position position="203"/>
    </location>
</feature>
<accession>X1MCD7</accession>
<proteinExistence type="predicted"/>
<comment type="caution">
    <text evidence="1">The sequence shown here is derived from an EMBL/GenBank/DDBJ whole genome shotgun (WGS) entry which is preliminary data.</text>
</comment>
<sequence length="203" mass="22978">MVWFEHWYQQEPPRPPAAEPALTGTDNLIIELLEESEKYRDALLDIPSDIISDTMSKLAVSSEEFKAGADILGEQLYGQLYKASGEVLDATYEEMFPVITRLTPPPKGVDDEIDTSLFDTNTRMTDALLTGYQDIAEKLDEVRESNESVIDKVGRWLSDFADDLHSTLWGWIPELTNDAAIYLAALPARLLFESFKGFFFEED</sequence>
<dbReference type="AlphaFoldDB" id="X1MCD7"/>